<evidence type="ECO:0000313" key="9">
    <source>
        <dbReference type="EMBL" id="TDF95384.1"/>
    </source>
</evidence>
<dbReference type="RefSeq" id="WP_133231346.1">
    <property type="nucleotide sequence ID" value="NZ_SMRT01000010.1"/>
</dbReference>
<dbReference type="GO" id="GO:0055085">
    <property type="term" value="P:transmembrane transport"/>
    <property type="evidence" value="ECO:0007669"/>
    <property type="project" value="InterPro"/>
</dbReference>
<evidence type="ECO:0000313" key="10">
    <source>
        <dbReference type="Proteomes" id="UP000295636"/>
    </source>
</evidence>
<keyword evidence="5 7" id="KW-1133">Transmembrane helix</keyword>
<feature type="transmembrane region" description="Helical" evidence="7">
    <location>
        <begin position="9"/>
        <end position="30"/>
    </location>
</feature>
<dbReference type="Gene3D" id="1.10.3720.10">
    <property type="entry name" value="MetI-like"/>
    <property type="match status" value="1"/>
</dbReference>
<evidence type="ECO:0000256" key="5">
    <source>
        <dbReference type="ARBA" id="ARBA00022989"/>
    </source>
</evidence>
<dbReference type="GO" id="GO:0005886">
    <property type="term" value="C:plasma membrane"/>
    <property type="evidence" value="ECO:0007669"/>
    <property type="project" value="UniProtKB-SubCell"/>
</dbReference>
<feature type="transmembrane region" description="Helical" evidence="7">
    <location>
        <begin position="77"/>
        <end position="96"/>
    </location>
</feature>
<dbReference type="PROSITE" id="PS50928">
    <property type="entry name" value="ABC_TM1"/>
    <property type="match status" value="1"/>
</dbReference>
<reference evidence="9 10" key="1">
    <citation type="submission" date="2019-03" db="EMBL/GenBank/DDBJ databases">
        <title>This is whole genome sequence of Paenibacillus sp MS74 strain.</title>
        <authorList>
            <person name="Trinh H.N."/>
        </authorList>
    </citation>
    <scope>NUCLEOTIDE SEQUENCE [LARGE SCALE GENOMIC DNA]</scope>
    <source>
        <strain evidence="9 10">MS74</strain>
    </source>
</reference>
<evidence type="ECO:0000256" key="7">
    <source>
        <dbReference type="RuleBase" id="RU363032"/>
    </source>
</evidence>
<evidence type="ECO:0000256" key="6">
    <source>
        <dbReference type="ARBA" id="ARBA00023136"/>
    </source>
</evidence>
<dbReference type="CDD" id="cd06261">
    <property type="entry name" value="TM_PBP2"/>
    <property type="match status" value="1"/>
</dbReference>
<name>A0A4V2ZT18_9BACL</name>
<keyword evidence="2 7" id="KW-0813">Transport</keyword>
<dbReference type="Proteomes" id="UP000295636">
    <property type="component" value="Unassembled WGS sequence"/>
</dbReference>
<dbReference type="SUPFAM" id="SSF161098">
    <property type="entry name" value="MetI-like"/>
    <property type="match status" value="1"/>
</dbReference>
<protein>
    <submittedName>
        <fullName evidence="9">Carbohydrate ABC transporter permease</fullName>
    </submittedName>
</protein>
<feature type="transmembrane region" description="Helical" evidence="7">
    <location>
        <begin position="241"/>
        <end position="263"/>
    </location>
</feature>
<dbReference type="PANTHER" id="PTHR43744:SF6">
    <property type="entry name" value="ABC TRANSPORTER PERMEASE PROTEIN YESQ-RELATED"/>
    <property type="match status" value="1"/>
</dbReference>
<evidence type="ECO:0000256" key="3">
    <source>
        <dbReference type="ARBA" id="ARBA00022475"/>
    </source>
</evidence>
<dbReference type="AlphaFoldDB" id="A0A4V2ZT18"/>
<dbReference type="EMBL" id="SMRT01000010">
    <property type="protein sequence ID" value="TDF95384.1"/>
    <property type="molecule type" value="Genomic_DNA"/>
</dbReference>
<dbReference type="Pfam" id="PF00528">
    <property type="entry name" value="BPD_transp_1"/>
    <property type="match status" value="1"/>
</dbReference>
<feature type="transmembrane region" description="Helical" evidence="7">
    <location>
        <begin position="183"/>
        <end position="206"/>
    </location>
</feature>
<feature type="transmembrane region" description="Helical" evidence="7">
    <location>
        <begin position="108"/>
        <end position="130"/>
    </location>
</feature>
<comment type="similarity">
    <text evidence="7">Belongs to the binding-protein-dependent transport system permease family.</text>
</comment>
<proteinExistence type="inferred from homology"/>
<keyword evidence="10" id="KW-1185">Reference proteome</keyword>
<keyword evidence="3" id="KW-1003">Cell membrane</keyword>
<keyword evidence="6 7" id="KW-0472">Membrane</keyword>
<accession>A0A4V2ZT18</accession>
<comment type="caution">
    <text evidence="9">The sequence shown here is derived from an EMBL/GenBank/DDBJ whole genome shotgun (WGS) entry which is preliminary data.</text>
</comment>
<organism evidence="9 10">
    <name type="scientific">Paenibacillus piri</name>
    <dbReference type="NCBI Taxonomy" id="2547395"/>
    <lineage>
        <taxon>Bacteria</taxon>
        <taxon>Bacillati</taxon>
        <taxon>Bacillota</taxon>
        <taxon>Bacilli</taxon>
        <taxon>Bacillales</taxon>
        <taxon>Paenibacillaceae</taxon>
        <taxon>Paenibacillus</taxon>
    </lineage>
</organism>
<comment type="subcellular location">
    <subcellularLocation>
        <location evidence="1 7">Cell membrane</location>
        <topology evidence="1 7">Multi-pass membrane protein</topology>
    </subcellularLocation>
</comment>
<feature type="transmembrane region" description="Helical" evidence="7">
    <location>
        <begin position="142"/>
        <end position="162"/>
    </location>
</feature>
<sequence length="278" mass="31767">MTKNLNRGLIYLLLIGIGVIMIYPLFWILASSFKSNDEIFTNVGLIPSNFTIDSYIKGWAGSGQYSYSTFFLNTFELVVPTVVFTIISSCIVAYGFARFHFPFKKTMFSLVIATLMLPNEVIIIPRYILFKNFGWLNTYNPFIIPALFGTYSFFVFMMLQFIRGIPKELDESARIDGCNSFTILWKIIMPLCTPAIFSIAIFQFVWRWNDFLNVLIYVNSVKKFPVSLALRMSMDVTGNVAWNQLMAMSIVCLIPPVIIFFLAQRYFVEGIATTGIKG</sequence>
<evidence type="ECO:0000256" key="4">
    <source>
        <dbReference type="ARBA" id="ARBA00022692"/>
    </source>
</evidence>
<feature type="domain" description="ABC transmembrane type-1" evidence="8">
    <location>
        <begin position="71"/>
        <end position="263"/>
    </location>
</feature>
<evidence type="ECO:0000256" key="2">
    <source>
        <dbReference type="ARBA" id="ARBA00022448"/>
    </source>
</evidence>
<dbReference type="InterPro" id="IPR000515">
    <property type="entry name" value="MetI-like"/>
</dbReference>
<gene>
    <name evidence="9" type="ORF">E1757_19915</name>
</gene>
<evidence type="ECO:0000256" key="1">
    <source>
        <dbReference type="ARBA" id="ARBA00004651"/>
    </source>
</evidence>
<evidence type="ECO:0000259" key="8">
    <source>
        <dbReference type="PROSITE" id="PS50928"/>
    </source>
</evidence>
<dbReference type="InterPro" id="IPR035906">
    <property type="entry name" value="MetI-like_sf"/>
</dbReference>
<dbReference type="PANTHER" id="PTHR43744">
    <property type="entry name" value="ABC TRANSPORTER PERMEASE PROTEIN MG189-RELATED-RELATED"/>
    <property type="match status" value="1"/>
</dbReference>
<dbReference type="OrthoDB" id="9771544at2"/>
<keyword evidence="4 7" id="KW-0812">Transmembrane</keyword>